<dbReference type="OrthoDB" id="7030911at2"/>
<organism evidence="3 4">
    <name type="scientific">Stutzerimonas stutzeri</name>
    <name type="common">Pseudomonas stutzeri</name>
    <dbReference type="NCBI Taxonomy" id="316"/>
    <lineage>
        <taxon>Bacteria</taxon>
        <taxon>Pseudomonadati</taxon>
        <taxon>Pseudomonadota</taxon>
        <taxon>Gammaproteobacteria</taxon>
        <taxon>Pseudomonadales</taxon>
        <taxon>Pseudomonadaceae</taxon>
        <taxon>Stutzerimonas</taxon>
    </lineage>
</organism>
<proteinExistence type="predicted"/>
<feature type="region of interest" description="Disordered" evidence="1">
    <location>
        <begin position="31"/>
        <end position="105"/>
    </location>
</feature>
<dbReference type="RefSeq" id="WP_064480318.1">
    <property type="nucleotide sequence ID" value="NZ_CP015641.1"/>
</dbReference>
<reference evidence="3 4" key="1">
    <citation type="submission" date="2016-05" db="EMBL/GenBank/DDBJ databases">
        <title>Genome sequence of Pseudomonas stutzeri 273 and identification of the exopolysaccharide biosynthesis locus.</title>
        <authorList>
            <person name="Wu S."/>
            <person name="Sun C."/>
        </authorList>
    </citation>
    <scope>NUCLEOTIDE SEQUENCE [LARGE SCALE GENOMIC DNA]</scope>
    <source>
        <strain evidence="3 4">273</strain>
    </source>
</reference>
<evidence type="ECO:0000256" key="1">
    <source>
        <dbReference type="SAM" id="MobiDB-lite"/>
    </source>
</evidence>
<evidence type="ECO:0000256" key="2">
    <source>
        <dbReference type="SAM" id="SignalP"/>
    </source>
</evidence>
<accession>A0A172WJY7</accession>
<name>A0A172WJY7_STUST</name>
<dbReference type="AlphaFoldDB" id="A0A172WJY7"/>
<feature type="signal peptide" evidence="2">
    <location>
        <begin position="1"/>
        <end position="30"/>
    </location>
</feature>
<dbReference type="Proteomes" id="UP000077787">
    <property type="component" value="Chromosome"/>
</dbReference>
<evidence type="ECO:0000313" key="3">
    <source>
        <dbReference type="EMBL" id="ANF23778.1"/>
    </source>
</evidence>
<feature type="compositionally biased region" description="Polar residues" evidence="1">
    <location>
        <begin position="39"/>
        <end position="64"/>
    </location>
</feature>
<sequence length="105" mass="11222">MNIFLKRKNFIGGALALGLLGAVQTTVALAAGNHDEHQQPPTSSQGSDSKPTTKPKQPSSSQMNHGDMDHGSMGHGSMDHRGMNHDRMSPDPKATDAEVDSKHDH</sequence>
<gene>
    <name evidence="3" type="ORF">PS273GM_00785</name>
</gene>
<keyword evidence="2" id="KW-0732">Signal</keyword>
<evidence type="ECO:0000313" key="4">
    <source>
        <dbReference type="Proteomes" id="UP000077787"/>
    </source>
</evidence>
<dbReference type="EMBL" id="CP015641">
    <property type="protein sequence ID" value="ANF23778.1"/>
    <property type="molecule type" value="Genomic_DNA"/>
</dbReference>
<feature type="compositionally biased region" description="Basic and acidic residues" evidence="1">
    <location>
        <begin position="66"/>
        <end position="105"/>
    </location>
</feature>
<feature type="chain" id="PRO_5008002613" evidence="2">
    <location>
        <begin position="31"/>
        <end position="105"/>
    </location>
</feature>
<protein>
    <submittedName>
        <fullName evidence="3">Uncharacterized protein</fullName>
    </submittedName>
</protein>